<gene>
    <name evidence="8" type="ORF">CWM47_02760</name>
</gene>
<comment type="similarity">
    <text evidence="2">Belongs to the SusD family.</text>
</comment>
<accession>A0A2K8YT81</accession>
<proteinExistence type="inferred from homology"/>
<dbReference type="KEGG" id="spir:CWM47_02760"/>
<dbReference type="InterPro" id="IPR011990">
    <property type="entry name" value="TPR-like_helical_dom_sf"/>
</dbReference>
<dbReference type="OrthoDB" id="9792139at2"/>
<dbReference type="SUPFAM" id="SSF48452">
    <property type="entry name" value="TPR-like"/>
    <property type="match status" value="1"/>
</dbReference>
<name>A0A2K8YT81_9BACT</name>
<evidence type="ECO:0000259" key="7">
    <source>
        <dbReference type="Pfam" id="PF14322"/>
    </source>
</evidence>
<evidence type="ECO:0000256" key="5">
    <source>
        <dbReference type="ARBA" id="ARBA00023237"/>
    </source>
</evidence>
<organism evidence="8 9">
    <name type="scientific">Spirosoma pollinicola</name>
    <dbReference type="NCBI Taxonomy" id="2057025"/>
    <lineage>
        <taxon>Bacteria</taxon>
        <taxon>Pseudomonadati</taxon>
        <taxon>Bacteroidota</taxon>
        <taxon>Cytophagia</taxon>
        <taxon>Cytophagales</taxon>
        <taxon>Cytophagaceae</taxon>
        <taxon>Spirosoma</taxon>
    </lineage>
</organism>
<dbReference type="Pfam" id="PF07980">
    <property type="entry name" value="SusD_RagB"/>
    <property type="match status" value="1"/>
</dbReference>
<comment type="subcellular location">
    <subcellularLocation>
        <location evidence="1">Cell outer membrane</location>
    </subcellularLocation>
</comment>
<protein>
    <submittedName>
        <fullName evidence="8">RagB/SusD family nutrient uptake outer membrane protein</fullName>
    </submittedName>
</protein>
<dbReference type="GO" id="GO:0009279">
    <property type="term" value="C:cell outer membrane"/>
    <property type="evidence" value="ECO:0007669"/>
    <property type="project" value="UniProtKB-SubCell"/>
</dbReference>
<keyword evidence="3" id="KW-0732">Signal</keyword>
<evidence type="ECO:0000259" key="6">
    <source>
        <dbReference type="Pfam" id="PF07980"/>
    </source>
</evidence>
<dbReference type="Pfam" id="PF14322">
    <property type="entry name" value="SusD-like_3"/>
    <property type="match status" value="1"/>
</dbReference>
<dbReference type="AlphaFoldDB" id="A0A2K8YT81"/>
<feature type="domain" description="RagB/SusD" evidence="6">
    <location>
        <begin position="275"/>
        <end position="580"/>
    </location>
</feature>
<reference evidence="8 9" key="1">
    <citation type="submission" date="2017-11" db="EMBL/GenBank/DDBJ databases">
        <title>Taxonomic description and genome sequences of Spirosoma HA7 sp. nov., isolated from pollen microhabitat of Corylus avellana.</title>
        <authorList>
            <person name="Ambika Manirajan B."/>
            <person name="Suarez C."/>
            <person name="Ratering S."/>
            <person name="Geissler-Plaum R."/>
            <person name="Cardinale M."/>
            <person name="Sylvia S."/>
        </authorList>
    </citation>
    <scope>NUCLEOTIDE SEQUENCE [LARGE SCALE GENOMIC DNA]</scope>
    <source>
        <strain evidence="8 9">HA7</strain>
    </source>
</reference>
<dbReference type="InterPro" id="IPR012944">
    <property type="entry name" value="SusD_RagB_dom"/>
</dbReference>
<dbReference type="InterPro" id="IPR033985">
    <property type="entry name" value="SusD-like_N"/>
</dbReference>
<dbReference type="Proteomes" id="UP000232883">
    <property type="component" value="Chromosome"/>
</dbReference>
<evidence type="ECO:0000256" key="2">
    <source>
        <dbReference type="ARBA" id="ARBA00006275"/>
    </source>
</evidence>
<dbReference type="RefSeq" id="WP_100986254.1">
    <property type="nucleotide sequence ID" value="NZ_CP025096.1"/>
</dbReference>
<evidence type="ECO:0000313" key="9">
    <source>
        <dbReference type="Proteomes" id="UP000232883"/>
    </source>
</evidence>
<keyword evidence="5" id="KW-0998">Cell outer membrane</keyword>
<keyword evidence="9" id="KW-1185">Reference proteome</keyword>
<evidence type="ECO:0000256" key="1">
    <source>
        <dbReference type="ARBA" id="ARBA00004442"/>
    </source>
</evidence>
<dbReference type="Gene3D" id="1.25.40.390">
    <property type="match status" value="1"/>
</dbReference>
<keyword evidence="4" id="KW-0472">Membrane</keyword>
<evidence type="ECO:0000256" key="4">
    <source>
        <dbReference type="ARBA" id="ARBA00023136"/>
    </source>
</evidence>
<evidence type="ECO:0000256" key="3">
    <source>
        <dbReference type="ARBA" id="ARBA00022729"/>
    </source>
</evidence>
<dbReference type="EMBL" id="CP025096">
    <property type="protein sequence ID" value="AUD00831.1"/>
    <property type="molecule type" value="Genomic_DNA"/>
</dbReference>
<evidence type="ECO:0000313" key="8">
    <source>
        <dbReference type="EMBL" id="AUD00831.1"/>
    </source>
</evidence>
<sequence>MKTIYKKRLTIGFVSLLLVVVGVASKDSFLNQPPTGTLSSDEITSNAGIQSTLIGAYAELNGRDYGWFGSSFNWLWGSVTGGDANKGSNAGDQSTAVFIQNFTVIPSAGPINDKFRAMYEGISRANTVLRVLKSPGSDVTPTIATNTGAQARFLRGHYYFELKRTFNNTPYVDETLDYSNGVTKVTNQADLWPKIEADFKYAYENLPETQDANGRANKWAAASYLAKTYLYQKKYTEARSLFDLIIASGKTPGGQKYALVDNFTTLFNAANSINPEAIFAIQNAVNTGSVNNANPDMVLNFPFSGGPGSCCGFFQPSFEMANSFRTNANGLPLLDGSYNIGANQIKTDQGLSSADPFTPDAGPLDPRIDYSVGRRGIPYLDWGPHPGANWIRDQVYGGPFAPKKFIYPKSQEGTLTDGTGWTPGYTAINYNIIRYADVLLMAAEAEVEAGSLEKARGYVNQIRARAANPAVFVKGTDGKPVANYVIGQYTTPWTNQASARDAVRFERKLELSGEGHRFFDLVRWGVAEKAVNAFLAYESSKLPGTYAGARFTANKNEYMPIPQQQIDLQGTAVLKQNTGY</sequence>
<feature type="domain" description="SusD-like N-terminal" evidence="7">
    <location>
        <begin position="43"/>
        <end position="230"/>
    </location>
</feature>